<protein>
    <submittedName>
        <fullName evidence="2">Uncharacterized protein</fullName>
    </submittedName>
</protein>
<keyword evidence="3" id="KW-1185">Reference proteome</keyword>
<sequence length="118" mass="12664">MERACLTSLRNVADDCAAGAGGELPCLSTEQTVRDRDAIRAAPGERTANLLGVSYGTRPVRPAPGHRTGRMVLDSVGGPWDRSDFDVLFRTGVLLRQREAGSVGQPTAEADPRTVMRE</sequence>
<gene>
    <name evidence="2" type="ORF">C1J00_14170</name>
</gene>
<evidence type="ECO:0000313" key="3">
    <source>
        <dbReference type="Proteomes" id="UP000235943"/>
    </source>
</evidence>
<comment type="caution">
    <text evidence="2">The sequence shown here is derived from an EMBL/GenBank/DDBJ whole genome shotgun (WGS) entry which is preliminary data.</text>
</comment>
<feature type="region of interest" description="Disordered" evidence="1">
    <location>
        <begin position="98"/>
        <end position="118"/>
    </location>
</feature>
<dbReference type="Proteomes" id="UP000235943">
    <property type="component" value="Unassembled WGS sequence"/>
</dbReference>
<evidence type="ECO:0000313" key="2">
    <source>
        <dbReference type="EMBL" id="PNG21551.1"/>
    </source>
</evidence>
<organism evidence="2 3">
    <name type="scientific">Streptomyces cahuitamycinicus</name>
    <dbReference type="NCBI Taxonomy" id="2070367"/>
    <lineage>
        <taxon>Bacteria</taxon>
        <taxon>Bacillati</taxon>
        <taxon>Actinomycetota</taxon>
        <taxon>Actinomycetes</taxon>
        <taxon>Kitasatosporales</taxon>
        <taxon>Streptomycetaceae</taxon>
        <taxon>Streptomyces</taxon>
    </lineage>
</organism>
<dbReference type="AlphaFoldDB" id="A0A2N8TRA2"/>
<reference evidence="2 3" key="1">
    <citation type="submission" date="2018-01" db="EMBL/GenBank/DDBJ databases">
        <title>Draft genome sequence of Streptomyces sp. 13K301.</title>
        <authorList>
            <person name="Sahin N."/>
            <person name="Saygin H."/>
            <person name="Ay H."/>
        </authorList>
    </citation>
    <scope>NUCLEOTIDE SEQUENCE [LARGE SCALE GENOMIC DNA]</scope>
    <source>
        <strain evidence="2 3">13K301</strain>
    </source>
</reference>
<accession>A0A2N8TRA2</accession>
<evidence type="ECO:0000256" key="1">
    <source>
        <dbReference type="SAM" id="MobiDB-lite"/>
    </source>
</evidence>
<proteinExistence type="predicted"/>
<name>A0A2N8TRA2_9ACTN</name>
<dbReference type="EMBL" id="POUC01000083">
    <property type="protein sequence ID" value="PNG21551.1"/>
    <property type="molecule type" value="Genomic_DNA"/>
</dbReference>